<keyword evidence="3" id="KW-1185">Reference proteome</keyword>
<dbReference type="RefSeq" id="WP_074491557.1">
    <property type="nucleotide sequence ID" value="NZ_FPAM01000023.1"/>
</dbReference>
<accession>A0A1Q6A4K1</accession>
<dbReference type="Pfam" id="PF09413">
    <property type="entry name" value="DUF2007"/>
    <property type="match status" value="1"/>
</dbReference>
<evidence type="ECO:0000313" key="3">
    <source>
        <dbReference type="Proteomes" id="UP000186720"/>
    </source>
</evidence>
<dbReference type="EMBL" id="MPPL01000001">
    <property type="protein sequence ID" value="OKS88930.1"/>
    <property type="molecule type" value="Genomic_DNA"/>
</dbReference>
<organism evidence="2 3">
    <name type="scientific">Mucilaginibacter polytrichastri</name>
    <dbReference type="NCBI Taxonomy" id="1302689"/>
    <lineage>
        <taxon>Bacteria</taxon>
        <taxon>Pseudomonadati</taxon>
        <taxon>Bacteroidota</taxon>
        <taxon>Sphingobacteriia</taxon>
        <taxon>Sphingobacteriales</taxon>
        <taxon>Sphingobacteriaceae</taxon>
        <taxon>Mucilaginibacter</taxon>
    </lineage>
</organism>
<name>A0A1Q6A4K1_9SPHI</name>
<evidence type="ECO:0000313" key="2">
    <source>
        <dbReference type="EMBL" id="OKS88930.1"/>
    </source>
</evidence>
<dbReference type="Proteomes" id="UP000186720">
    <property type="component" value="Unassembled WGS sequence"/>
</dbReference>
<sequence length="82" mass="8998">MKNEDKTAEVFSGELWKATMIKNILEDNNIQAFLNNELLGSVAPYLADAGGMANIKVIVNSQQVDDALKLINEFNSSEPIAE</sequence>
<dbReference type="AlphaFoldDB" id="A0A1Q6A4K1"/>
<feature type="domain" description="DUF2007" evidence="1">
    <location>
        <begin position="10"/>
        <end position="74"/>
    </location>
</feature>
<dbReference type="OrthoDB" id="797774at2"/>
<protein>
    <recommendedName>
        <fullName evidence="1">DUF2007 domain-containing protein</fullName>
    </recommendedName>
</protein>
<proteinExistence type="predicted"/>
<dbReference type="InterPro" id="IPR018551">
    <property type="entry name" value="DUF2007"/>
</dbReference>
<reference evidence="2 3" key="1">
    <citation type="submission" date="2016-11" db="EMBL/GenBank/DDBJ databases">
        <title>Whole Genome Sequencing of Mucilaginibacter polytrichastri RG4-7(T) isolated from the moss sample.</title>
        <authorList>
            <person name="Li Y."/>
        </authorList>
    </citation>
    <scope>NUCLEOTIDE SEQUENCE [LARGE SCALE GENOMIC DNA]</scope>
    <source>
        <strain evidence="2 3">RG4-7</strain>
    </source>
</reference>
<gene>
    <name evidence="2" type="ORF">RG47T_4408</name>
</gene>
<comment type="caution">
    <text evidence="2">The sequence shown here is derived from an EMBL/GenBank/DDBJ whole genome shotgun (WGS) entry which is preliminary data.</text>
</comment>
<evidence type="ECO:0000259" key="1">
    <source>
        <dbReference type="Pfam" id="PF09413"/>
    </source>
</evidence>